<dbReference type="EMBL" id="BAABRN010000002">
    <property type="protein sequence ID" value="GAA5500645.1"/>
    <property type="molecule type" value="Genomic_DNA"/>
</dbReference>
<evidence type="ECO:0000313" key="1">
    <source>
        <dbReference type="EMBL" id="GAA5500645.1"/>
    </source>
</evidence>
<gene>
    <name evidence="1" type="ORF">Dxin01_00369</name>
</gene>
<comment type="caution">
    <text evidence="1">The sequence shown here is derived from an EMBL/GenBank/DDBJ whole genome shotgun (WGS) entry which is preliminary data.</text>
</comment>
<organism evidence="1 2">
    <name type="scientific">Deinococcus xinjiangensis</name>
    <dbReference type="NCBI Taxonomy" id="457454"/>
    <lineage>
        <taxon>Bacteria</taxon>
        <taxon>Thermotogati</taxon>
        <taxon>Deinococcota</taxon>
        <taxon>Deinococci</taxon>
        <taxon>Deinococcales</taxon>
        <taxon>Deinococcaceae</taxon>
        <taxon>Deinococcus</taxon>
    </lineage>
</organism>
<name>A0ABP9V8Z5_9DEIO</name>
<reference evidence="1 2" key="1">
    <citation type="submission" date="2024-02" db="EMBL/GenBank/DDBJ databases">
        <title>Deinococcus xinjiangensis NBRC 107630.</title>
        <authorList>
            <person name="Ichikawa N."/>
            <person name="Katano-Makiyama Y."/>
            <person name="Hidaka K."/>
        </authorList>
    </citation>
    <scope>NUCLEOTIDE SEQUENCE [LARGE SCALE GENOMIC DNA]</scope>
    <source>
        <strain evidence="1 2">NBRC 107630</strain>
    </source>
</reference>
<proteinExistence type="predicted"/>
<sequence>MQIPISTISLLGIFKSIYLKNNTFIQVFCLKNPCPNEIILTKWIFYNISIGKHTFVKRVCYLIGG</sequence>
<evidence type="ECO:0000313" key="2">
    <source>
        <dbReference type="Proteomes" id="UP001458946"/>
    </source>
</evidence>
<keyword evidence="2" id="KW-1185">Reference proteome</keyword>
<protein>
    <submittedName>
        <fullName evidence="1">Uncharacterized protein</fullName>
    </submittedName>
</protein>
<dbReference type="Proteomes" id="UP001458946">
    <property type="component" value="Unassembled WGS sequence"/>
</dbReference>
<accession>A0ABP9V8Z5</accession>